<feature type="transmembrane region" description="Helical" evidence="1">
    <location>
        <begin position="57"/>
        <end position="79"/>
    </location>
</feature>
<dbReference type="RefSeq" id="WP_160201355.1">
    <property type="nucleotide sequence ID" value="NZ_QXWK01000009.1"/>
</dbReference>
<sequence>MENHENHISEEALEKLRRKAKVRTYATYILALLVLLGSLPCFYMFLEGEEDSTILRILESVFGSAVLSCGALGLFWIVLARSAYNRFDETFKTRYVLPLIKTQAGFSDLRYVQKAGFDWDEIRNAAVVACGDKKYYESEDLLMGNYEGIPFKFSDVTTKRIVHRNKKNRIEEIFSGQVLGFKQYGLKESDGHLQIFQKEFLSNIKGWTAEHKIETDNALFNKKFQIFAADEHNAYYILTPQLMEKIVTFSDAIGEQIAIAFRGGYMFIAICRVRSMFNPYVDKPVSEQTKLILEDISILQRAKEILIKPSETNENES</sequence>
<gene>
    <name evidence="2" type="ORF">D0435_05320</name>
</gene>
<dbReference type="Pfam" id="PF11335">
    <property type="entry name" value="DUF3137"/>
    <property type="match status" value="1"/>
</dbReference>
<evidence type="ECO:0000313" key="3">
    <source>
        <dbReference type="Proteomes" id="UP000446866"/>
    </source>
</evidence>
<comment type="caution">
    <text evidence="2">The sequence shown here is derived from an EMBL/GenBank/DDBJ whole genome shotgun (WGS) entry which is preliminary data.</text>
</comment>
<keyword evidence="1" id="KW-0472">Membrane</keyword>
<protein>
    <submittedName>
        <fullName evidence="2">DUF3137 domain-containing protein</fullName>
    </submittedName>
</protein>
<proteinExistence type="predicted"/>
<dbReference type="InterPro" id="IPR021484">
    <property type="entry name" value="DUF3137"/>
</dbReference>
<name>A0A845QGE7_9FIRM</name>
<dbReference type="Proteomes" id="UP000446866">
    <property type="component" value="Unassembled WGS sequence"/>
</dbReference>
<dbReference type="AlphaFoldDB" id="A0A845QGE7"/>
<keyword evidence="1" id="KW-1133">Transmembrane helix</keyword>
<feature type="transmembrane region" description="Helical" evidence="1">
    <location>
        <begin position="25"/>
        <end position="45"/>
    </location>
</feature>
<keyword evidence="3" id="KW-1185">Reference proteome</keyword>
<evidence type="ECO:0000256" key="1">
    <source>
        <dbReference type="SAM" id="Phobius"/>
    </source>
</evidence>
<evidence type="ECO:0000313" key="2">
    <source>
        <dbReference type="EMBL" id="NBH61070.1"/>
    </source>
</evidence>
<organism evidence="2 3">
    <name type="scientific">Anaerotruncus colihominis</name>
    <dbReference type="NCBI Taxonomy" id="169435"/>
    <lineage>
        <taxon>Bacteria</taxon>
        <taxon>Bacillati</taxon>
        <taxon>Bacillota</taxon>
        <taxon>Clostridia</taxon>
        <taxon>Eubacteriales</taxon>
        <taxon>Oscillospiraceae</taxon>
        <taxon>Anaerotruncus</taxon>
    </lineage>
</organism>
<dbReference type="EMBL" id="QXWK01000009">
    <property type="protein sequence ID" value="NBH61070.1"/>
    <property type="molecule type" value="Genomic_DNA"/>
</dbReference>
<accession>A0A845QGE7</accession>
<reference evidence="2 3" key="1">
    <citation type="submission" date="2018-08" db="EMBL/GenBank/DDBJ databases">
        <title>Murine metabolic-syndrome-specific gut microbial biobank.</title>
        <authorList>
            <person name="Liu C."/>
        </authorList>
    </citation>
    <scope>NUCLEOTIDE SEQUENCE [LARGE SCALE GENOMIC DNA]</scope>
    <source>
        <strain evidence="2 3">28</strain>
    </source>
</reference>
<keyword evidence="1" id="KW-0812">Transmembrane</keyword>